<keyword evidence="1" id="KW-1133">Transmembrane helix</keyword>
<dbReference type="EMBL" id="CAXDID020000181">
    <property type="protein sequence ID" value="CAL6049581.1"/>
    <property type="molecule type" value="Genomic_DNA"/>
</dbReference>
<comment type="caution">
    <text evidence="2">The sequence shown here is derived from an EMBL/GenBank/DDBJ whole genome shotgun (WGS) entry which is preliminary data.</text>
</comment>
<evidence type="ECO:0000313" key="2">
    <source>
        <dbReference type="EMBL" id="CAI9948486.1"/>
    </source>
</evidence>
<keyword evidence="1" id="KW-0472">Membrane</keyword>
<protein>
    <submittedName>
        <fullName evidence="2">Transmembrane domain-containing protein</fullName>
    </submittedName>
    <submittedName>
        <fullName evidence="3">Transmembrane_domain-containing protein</fullName>
    </submittedName>
</protein>
<evidence type="ECO:0000256" key="1">
    <source>
        <dbReference type="SAM" id="Phobius"/>
    </source>
</evidence>
<name>A0AA86Q0U1_9EUKA</name>
<evidence type="ECO:0000313" key="3">
    <source>
        <dbReference type="EMBL" id="CAL6049581.1"/>
    </source>
</evidence>
<reference evidence="2" key="1">
    <citation type="submission" date="2023-06" db="EMBL/GenBank/DDBJ databases">
        <authorList>
            <person name="Kurt Z."/>
        </authorList>
    </citation>
    <scope>NUCLEOTIDE SEQUENCE</scope>
</reference>
<evidence type="ECO:0000313" key="4">
    <source>
        <dbReference type="Proteomes" id="UP001642409"/>
    </source>
</evidence>
<reference evidence="3 4" key="2">
    <citation type="submission" date="2024-07" db="EMBL/GenBank/DDBJ databases">
        <authorList>
            <person name="Akdeniz Z."/>
        </authorList>
    </citation>
    <scope>NUCLEOTIDE SEQUENCE [LARGE SCALE GENOMIC DNA]</scope>
</reference>
<organism evidence="2">
    <name type="scientific">Hexamita inflata</name>
    <dbReference type="NCBI Taxonomy" id="28002"/>
    <lineage>
        <taxon>Eukaryota</taxon>
        <taxon>Metamonada</taxon>
        <taxon>Diplomonadida</taxon>
        <taxon>Hexamitidae</taxon>
        <taxon>Hexamitinae</taxon>
        <taxon>Hexamita</taxon>
    </lineage>
</organism>
<dbReference type="AlphaFoldDB" id="A0AA86Q0U1"/>
<keyword evidence="1 2" id="KW-0812">Transmembrane</keyword>
<keyword evidence="4" id="KW-1185">Reference proteome</keyword>
<dbReference type="Proteomes" id="UP001642409">
    <property type="component" value="Unassembled WGS sequence"/>
</dbReference>
<proteinExistence type="predicted"/>
<sequence>MSSCCQQLCVKLTYISIVVVVFGIGIFLSVDVYLGQMWFNKNMFDQKETIIMQSGVQVAEVRTPITGLIIGSGFYNFDTQCYSSHANKTEEFYYYHASTTNIYIDGMDYDVMCVNAAYVNNDFGDSLNGVIYQTSIWSTLCGAVVAAILIFCIFCCCTGWCRCCCNREADYTKLKLVYV</sequence>
<gene>
    <name evidence="2" type="ORF">HINF_LOCUS36131</name>
    <name evidence="3" type="ORF">HINF_LOCUS43435</name>
</gene>
<feature type="transmembrane region" description="Helical" evidence="1">
    <location>
        <begin position="136"/>
        <end position="161"/>
    </location>
</feature>
<feature type="transmembrane region" description="Helical" evidence="1">
    <location>
        <begin position="12"/>
        <end position="34"/>
    </location>
</feature>
<accession>A0AA86Q0U1</accession>
<dbReference type="EMBL" id="CATOUU010000789">
    <property type="protein sequence ID" value="CAI9948486.1"/>
    <property type="molecule type" value="Genomic_DNA"/>
</dbReference>